<dbReference type="InterPro" id="IPR011006">
    <property type="entry name" value="CheY-like_superfamily"/>
</dbReference>
<sequence length="131" mass="14898">MLQPREKVIHSAAKAVLVVEDDTHVGAFLVQAVREETSYQAMLAVTGAQALDLLHYLRPGLIVCDYRLPDMDGFTLHDLLRAREEFTNTPIILMSGMPRVMTRTIEHEKLLRLKKPFGLDRFLSLVNNILE</sequence>
<dbReference type="SUPFAM" id="SSF52172">
    <property type="entry name" value="CheY-like"/>
    <property type="match status" value="1"/>
</dbReference>
<accession>D6TYS2</accession>
<dbReference type="GO" id="GO:0000160">
    <property type="term" value="P:phosphorelay signal transduction system"/>
    <property type="evidence" value="ECO:0007669"/>
    <property type="project" value="InterPro"/>
</dbReference>
<evidence type="ECO:0000313" key="5">
    <source>
        <dbReference type="Proteomes" id="UP000004508"/>
    </source>
</evidence>
<dbReference type="PANTHER" id="PTHR44591:SF3">
    <property type="entry name" value="RESPONSE REGULATORY DOMAIN-CONTAINING PROTEIN"/>
    <property type="match status" value="1"/>
</dbReference>
<evidence type="ECO:0000256" key="1">
    <source>
        <dbReference type="ARBA" id="ARBA00022553"/>
    </source>
</evidence>
<dbReference type="InterPro" id="IPR050595">
    <property type="entry name" value="Bact_response_regulator"/>
</dbReference>
<dbReference type="PROSITE" id="PS50110">
    <property type="entry name" value="RESPONSE_REGULATORY"/>
    <property type="match status" value="1"/>
</dbReference>
<proteinExistence type="predicted"/>
<dbReference type="OrthoDB" id="159357at2"/>
<dbReference type="Proteomes" id="UP000004508">
    <property type="component" value="Unassembled WGS sequence"/>
</dbReference>
<reference evidence="4 5" key="1">
    <citation type="journal article" date="2011" name="Stand. Genomic Sci.">
        <title>Non-contiguous finished genome sequence and contextual data of the filamentous soil bacterium Ktedonobacter racemifer type strain (SOSP1-21).</title>
        <authorList>
            <person name="Chang Y.J."/>
            <person name="Land M."/>
            <person name="Hauser L."/>
            <person name="Chertkov O."/>
            <person name="Del Rio T.G."/>
            <person name="Nolan M."/>
            <person name="Copeland A."/>
            <person name="Tice H."/>
            <person name="Cheng J.F."/>
            <person name="Lucas S."/>
            <person name="Han C."/>
            <person name="Goodwin L."/>
            <person name="Pitluck S."/>
            <person name="Ivanova N."/>
            <person name="Ovchinikova G."/>
            <person name="Pati A."/>
            <person name="Chen A."/>
            <person name="Palaniappan K."/>
            <person name="Mavromatis K."/>
            <person name="Liolios K."/>
            <person name="Brettin T."/>
            <person name="Fiebig A."/>
            <person name="Rohde M."/>
            <person name="Abt B."/>
            <person name="Goker M."/>
            <person name="Detter J.C."/>
            <person name="Woyke T."/>
            <person name="Bristow J."/>
            <person name="Eisen J.A."/>
            <person name="Markowitz V."/>
            <person name="Hugenholtz P."/>
            <person name="Kyrpides N.C."/>
            <person name="Klenk H.P."/>
            <person name="Lapidus A."/>
        </authorList>
    </citation>
    <scope>NUCLEOTIDE SEQUENCE [LARGE SCALE GENOMIC DNA]</scope>
    <source>
        <strain evidence="5">DSM 44963</strain>
    </source>
</reference>
<dbReference type="SMART" id="SM00448">
    <property type="entry name" value="REC"/>
    <property type="match status" value="1"/>
</dbReference>
<dbReference type="eggNOG" id="COG3437">
    <property type="taxonomic scope" value="Bacteria"/>
</dbReference>
<dbReference type="PANTHER" id="PTHR44591">
    <property type="entry name" value="STRESS RESPONSE REGULATOR PROTEIN 1"/>
    <property type="match status" value="1"/>
</dbReference>
<dbReference type="InterPro" id="IPR001789">
    <property type="entry name" value="Sig_transdc_resp-reg_receiver"/>
</dbReference>
<keyword evidence="5" id="KW-1185">Reference proteome</keyword>
<dbReference type="CDD" id="cd00156">
    <property type="entry name" value="REC"/>
    <property type="match status" value="1"/>
</dbReference>
<dbReference type="InParanoid" id="D6TYS2"/>
<dbReference type="EMBL" id="ADVG01000003">
    <property type="protein sequence ID" value="EFH85147.1"/>
    <property type="molecule type" value="Genomic_DNA"/>
</dbReference>
<dbReference type="AlphaFoldDB" id="D6TYS2"/>
<keyword evidence="1 2" id="KW-0597">Phosphoprotein</keyword>
<name>D6TYS2_KTERA</name>
<feature type="modified residue" description="4-aspartylphosphate" evidence="2">
    <location>
        <position position="65"/>
    </location>
</feature>
<evidence type="ECO:0000256" key="2">
    <source>
        <dbReference type="PROSITE-ProRule" id="PRU00169"/>
    </source>
</evidence>
<organism evidence="4 5">
    <name type="scientific">Ktedonobacter racemifer DSM 44963</name>
    <dbReference type="NCBI Taxonomy" id="485913"/>
    <lineage>
        <taxon>Bacteria</taxon>
        <taxon>Bacillati</taxon>
        <taxon>Chloroflexota</taxon>
        <taxon>Ktedonobacteria</taxon>
        <taxon>Ktedonobacterales</taxon>
        <taxon>Ktedonobacteraceae</taxon>
        <taxon>Ktedonobacter</taxon>
    </lineage>
</organism>
<comment type="caution">
    <text evidence="4">The sequence shown here is derived from an EMBL/GenBank/DDBJ whole genome shotgun (WGS) entry which is preliminary data.</text>
</comment>
<feature type="domain" description="Response regulatory" evidence="3">
    <location>
        <begin position="15"/>
        <end position="130"/>
    </location>
</feature>
<dbReference type="Gene3D" id="3.40.50.2300">
    <property type="match status" value="1"/>
</dbReference>
<evidence type="ECO:0000259" key="3">
    <source>
        <dbReference type="PROSITE" id="PS50110"/>
    </source>
</evidence>
<dbReference type="STRING" id="485913.Krac_6308"/>
<dbReference type="RefSeq" id="WP_007917201.1">
    <property type="nucleotide sequence ID" value="NZ_ADVG01000003.1"/>
</dbReference>
<dbReference type="Pfam" id="PF00072">
    <property type="entry name" value="Response_reg"/>
    <property type="match status" value="1"/>
</dbReference>
<protein>
    <submittedName>
        <fullName evidence="4">Response regulator receiver protein</fullName>
    </submittedName>
</protein>
<gene>
    <name evidence="4" type="ORF">Krac_6308</name>
</gene>
<evidence type="ECO:0000313" key="4">
    <source>
        <dbReference type="EMBL" id="EFH85147.1"/>
    </source>
</evidence>